<dbReference type="InterPro" id="IPR001264">
    <property type="entry name" value="Glyco_trans_51"/>
</dbReference>
<dbReference type="InterPro" id="IPR050396">
    <property type="entry name" value="Glycosyltr_51/Transpeptidase"/>
</dbReference>
<dbReference type="InterPro" id="IPR036950">
    <property type="entry name" value="PBP_transglycosylase"/>
</dbReference>
<evidence type="ECO:0000256" key="6">
    <source>
        <dbReference type="ARBA" id="ARBA00023268"/>
    </source>
</evidence>
<dbReference type="Gene3D" id="3.40.710.10">
    <property type="entry name" value="DD-peptidase/beta-lactamase superfamily"/>
    <property type="match status" value="1"/>
</dbReference>
<accession>A0A5C8J5T2</accession>
<name>A0A5C8J5T2_9BACT</name>
<keyword evidence="5 11" id="KW-0808">Transferase</keyword>
<dbReference type="EC" id="2.4.99.28" evidence="7"/>
<evidence type="ECO:0000256" key="7">
    <source>
        <dbReference type="ARBA" id="ARBA00044770"/>
    </source>
</evidence>
<keyword evidence="6" id="KW-0511">Multifunctional enzyme</keyword>
<dbReference type="Gene3D" id="1.10.3810.10">
    <property type="entry name" value="Biosynthetic peptidoglycan transglycosylase-like"/>
    <property type="match status" value="1"/>
</dbReference>
<protein>
    <recommendedName>
        <fullName evidence="7">peptidoglycan glycosyltransferase</fullName>
        <ecNumber evidence="7">2.4.99.28</ecNumber>
    </recommendedName>
</protein>
<dbReference type="PANTHER" id="PTHR32282:SF24">
    <property type="entry name" value="GLYCOSYL TRANSFERASE FAMILY 51 DOMAIN-CONTAINING PROTEIN"/>
    <property type="match status" value="1"/>
</dbReference>
<dbReference type="InterPro" id="IPR012338">
    <property type="entry name" value="Beta-lactam/transpept-like"/>
</dbReference>
<evidence type="ECO:0000259" key="10">
    <source>
        <dbReference type="Pfam" id="PF00912"/>
    </source>
</evidence>
<keyword evidence="3" id="KW-0378">Hydrolase</keyword>
<evidence type="ECO:0000256" key="2">
    <source>
        <dbReference type="ARBA" id="ARBA00022645"/>
    </source>
</evidence>
<comment type="catalytic activity">
    <reaction evidence="8">
        <text>[GlcNAc-(1-&gt;4)-Mur2Ac(oyl-L-Ala-gamma-D-Glu-L-Lys-D-Ala-D-Ala)](n)-di-trans,octa-cis-undecaprenyl diphosphate + beta-D-GlcNAc-(1-&gt;4)-Mur2Ac(oyl-L-Ala-gamma-D-Glu-L-Lys-D-Ala-D-Ala)-di-trans,octa-cis-undecaprenyl diphosphate = [GlcNAc-(1-&gt;4)-Mur2Ac(oyl-L-Ala-gamma-D-Glu-L-Lys-D-Ala-D-Ala)](n+1)-di-trans,octa-cis-undecaprenyl diphosphate + di-trans,octa-cis-undecaprenyl diphosphate + H(+)</text>
        <dbReference type="Rhea" id="RHEA:23708"/>
        <dbReference type="Rhea" id="RHEA-COMP:9602"/>
        <dbReference type="Rhea" id="RHEA-COMP:9603"/>
        <dbReference type="ChEBI" id="CHEBI:15378"/>
        <dbReference type="ChEBI" id="CHEBI:58405"/>
        <dbReference type="ChEBI" id="CHEBI:60033"/>
        <dbReference type="ChEBI" id="CHEBI:78435"/>
        <dbReference type="EC" id="2.4.99.28"/>
    </reaction>
</comment>
<keyword evidence="4" id="KW-0328">Glycosyltransferase</keyword>
<dbReference type="SUPFAM" id="SSF56601">
    <property type="entry name" value="beta-lactamase/transpeptidase-like"/>
    <property type="match status" value="2"/>
</dbReference>
<keyword evidence="3" id="KW-0645">Protease</keyword>
<evidence type="ECO:0000256" key="4">
    <source>
        <dbReference type="ARBA" id="ARBA00022676"/>
    </source>
</evidence>
<feature type="compositionally biased region" description="Polar residues" evidence="9">
    <location>
        <begin position="914"/>
        <end position="924"/>
    </location>
</feature>
<gene>
    <name evidence="11" type="ORF">FVR03_19065</name>
</gene>
<evidence type="ECO:0000256" key="9">
    <source>
        <dbReference type="SAM" id="MobiDB-lite"/>
    </source>
</evidence>
<keyword evidence="2" id="KW-0121">Carboxypeptidase</keyword>
<dbReference type="OrthoDB" id="8552189at2"/>
<evidence type="ECO:0000256" key="5">
    <source>
        <dbReference type="ARBA" id="ARBA00022679"/>
    </source>
</evidence>
<feature type="region of interest" description="Disordered" evidence="9">
    <location>
        <begin position="905"/>
        <end position="924"/>
    </location>
</feature>
<proteinExistence type="predicted"/>
<dbReference type="Pfam" id="PF00912">
    <property type="entry name" value="Transgly"/>
    <property type="match status" value="1"/>
</dbReference>
<evidence type="ECO:0000256" key="3">
    <source>
        <dbReference type="ARBA" id="ARBA00022670"/>
    </source>
</evidence>
<reference evidence="11 12" key="1">
    <citation type="submission" date="2019-08" db="EMBL/GenBank/DDBJ databases">
        <authorList>
            <person name="Shi S."/>
        </authorList>
    </citation>
    <scope>NUCLEOTIDE SEQUENCE [LARGE SCALE GENOMIC DNA]</scope>
    <source>
        <strain evidence="11 12">GY10130</strain>
    </source>
</reference>
<dbReference type="GO" id="GO:0030288">
    <property type="term" value="C:outer membrane-bounded periplasmic space"/>
    <property type="evidence" value="ECO:0007669"/>
    <property type="project" value="TreeGrafter"/>
</dbReference>
<keyword evidence="12" id="KW-1185">Reference proteome</keyword>
<dbReference type="Proteomes" id="UP000321926">
    <property type="component" value="Unassembled WGS sequence"/>
</dbReference>
<dbReference type="SUPFAM" id="SSF53955">
    <property type="entry name" value="Lysozyme-like"/>
    <property type="match status" value="1"/>
</dbReference>
<dbReference type="EMBL" id="VRTY01000092">
    <property type="protein sequence ID" value="TXK33305.1"/>
    <property type="molecule type" value="Genomic_DNA"/>
</dbReference>
<evidence type="ECO:0000256" key="1">
    <source>
        <dbReference type="ARBA" id="ARBA00004752"/>
    </source>
</evidence>
<organism evidence="11 12">
    <name type="scientific">Pontibacter qinzhouensis</name>
    <dbReference type="NCBI Taxonomy" id="2603253"/>
    <lineage>
        <taxon>Bacteria</taxon>
        <taxon>Pseudomonadati</taxon>
        <taxon>Bacteroidota</taxon>
        <taxon>Cytophagia</taxon>
        <taxon>Cytophagales</taxon>
        <taxon>Hymenobacteraceae</taxon>
        <taxon>Pontibacter</taxon>
    </lineage>
</organism>
<dbReference type="PANTHER" id="PTHR32282">
    <property type="entry name" value="BINDING PROTEIN TRANSPEPTIDASE, PUTATIVE-RELATED"/>
    <property type="match status" value="1"/>
</dbReference>
<dbReference type="GO" id="GO:0008955">
    <property type="term" value="F:peptidoglycan glycosyltransferase activity"/>
    <property type="evidence" value="ECO:0007669"/>
    <property type="project" value="UniProtKB-EC"/>
</dbReference>
<dbReference type="AlphaFoldDB" id="A0A5C8J5T2"/>
<evidence type="ECO:0000256" key="8">
    <source>
        <dbReference type="ARBA" id="ARBA00049902"/>
    </source>
</evidence>
<comment type="caution">
    <text evidence="11">The sequence shown here is derived from an EMBL/GenBank/DDBJ whole genome shotgun (WGS) entry which is preliminary data.</text>
</comment>
<comment type="pathway">
    <text evidence="1">Cell wall biogenesis; peptidoglycan biosynthesis.</text>
</comment>
<evidence type="ECO:0000313" key="11">
    <source>
        <dbReference type="EMBL" id="TXK33305.1"/>
    </source>
</evidence>
<dbReference type="InterPro" id="IPR023346">
    <property type="entry name" value="Lysozyme-like_dom_sf"/>
</dbReference>
<dbReference type="GO" id="GO:0009252">
    <property type="term" value="P:peptidoglycan biosynthetic process"/>
    <property type="evidence" value="ECO:0007669"/>
    <property type="project" value="TreeGrafter"/>
</dbReference>
<evidence type="ECO:0000313" key="12">
    <source>
        <dbReference type="Proteomes" id="UP000321926"/>
    </source>
</evidence>
<sequence length="1014" mass="113266">MLKWVVAGVLLLLLASMVALVGYEIKTSRFQARQLYAYSSKLTYTLQTGSAGDKVIYPDAGPYDTRLGYALLPALLRRSTKSGMAITHQAVLSPSLLEYAARGYFIPYQEKAQAGLTITDAKGDSIYQFSYPRRVYASFEAVPPLIVNALLFIENRELLNNEKPFMNPAIDWVRFTKASMHEAARKVGVESSTIGGSTLATQMEKYRHSPDGVTTDTGEKLRQMISASVRTYQGGTETMPARQNLVLSYVNSVPLSGAPGYGEVHGLGDGLWVWFAAEFEKLNELLRLPNPTGDSLLAQGQALRQVLSLMIAQRRPSYYLGPKGHAELNALTGSYLRLLASNGYISPELRDAGLGWEVTFRDFRANPVVVPQETKKGVLMVRTHLSGLLGKPLYDLDRLDLTASTTLQHDLQEQITNYLNRLADPEFAASVGVVGKNMLAADHTKEVLYSFTLLERTANGNLVRVQTDNTDQPFNINEGSKLELGSTAKLRVLVTYLEVIGEIHDRYAKQAPAALRAALAEPQDNLSRWVLEYLLQSKDKSLKATLYAALDRRYSAGPGEAFFTGGGVHRFNNFRNEDNGRIPTVRESFAKSINLPFVRMMRDIVRYTISQQVPNSVQLLQTNTDPRRREYIARFADREAKVYMLRFWHKYKGKSADERFKLFLAGLRPHPARLASVHRFLYPDTDSISFSKYLREQLPNEKLTHKKISELYHQYGPEAYNLADQGYIARVHPLELWLLQYMLQHPDTDWPQLINASENERQEVYAWLLRTRYKNARDSRIRTILELDAFEDIQKRWKRLGYSFNHLVPSLATALGSSGDRPESLAELMGILLNNGVRQRTLRLQTLHFAANTPYEAMLAMQPNQGEQVLKPDIAAVVCEALTEVVDEGSARRLQGGFNTADGQPLLIGGKTGTGDNRSVTSSARGRRLTSRAINRTATFVFFIGDKHFGSLTAYVPGREAASFHFTSSLPVQVLRGMAPLISPFLDVHNPSALPDTLVSEPSGKEIAAVASGK</sequence>
<dbReference type="GO" id="GO:0004180">
    <property type="term" value="F:carboxypeptidase activity"/>
    <property type="evidence" value="ECO:0007669"/>
    <property type="project" value="UniProtKB-KW"/>
</dbReference>
<dbReference type="GO" id="GO:0006508">
    <property type="term" value="P:proteolysis"/>
    <property type="evidence" value="ECO:0007669"/>
    <property type="project" value="UniProtKB-KW"/>
</dbReference>
<feature type="domain" description="Glycosyl transferase family 51" evidence="10">
    <location>
        <begin position="124"/>
        <end position="284"/>
    </location>
</feature>